<reference evidence="1" key="1">
    <citation type="submission" date="2022-10" db="EMBL/GenBank/DDBJ databases">
        <title>Culturing micro-colonial fungi from biological soil crusts in the Mojave desert and describing Neophaeococcomyces mojavensis, and introducing the new genera and species Taxawa tesnikishii.</title>
        <authorList>
            <person name="Kurbessoian T."/>
            <person name="Stajich J.E."/>
        </authorList>
    </citation>
    <scope>NUCLEOTIDE SEQUENCE</scope>
    <source>
        <strain evidence="1">JES_112</strain>
    </source>
</reference>
<comment type="caution">
    <text evidence="1">The sequence shown here is derived from an EMBL/GenBank/DDBJ whole genome shotgun (WGS) entry which is preliminary data.</text>
</comment>
<name>A0ACC3A585_9EURO</name>
<keyword evidence="2" id="KW-1185">Reference proteome</keyword>
<protein>
    <submittedName>
        <fullName evidence="1">U3 small nucleolar RNA-associated protein 13</fullName>
    </submittedName>
</protein>
<accession>A0ACC3A585</accession>
<dbReference type="Proteomes" id="UP001172386">
    <property type="component" value="Unassembled WGS sequence"/>
</dbReference>
<evidence type="ECO:0000313" key="2">
    <source>
        <dbReference type="Proteomes" id="UP001172386"/>
    </source>
</evidence>
<organism evidence="1 2">
    <name type="scientific">Neophaeococcomyces mojaviensis</name>
    <dbReference type="NCBI Taxonomy" id="3383035"/>
    <lineage>
        <taxon>Eukaryota</taxon>
        <taxon>Fungi</taxon>
        <taxon>Dikarya</taxon>
        <taxon>Ascomycota</taxon>
        <taxon>Pezizomycotina</taxon>
        <taxon>Eurotiomycetes</taxon>
        <taxon>Chaetothyriomycetidae</taxon>
        <taxon>Chaetothyriales</taxon>
        <taxon>Chaetothyriales incertae sedis</taxon>
        <taxon>Neophaeococcomyces</taxon>
    </lineage>
</organism>
<proteinExistence type="predicted"/>
<gene>
    <name evidence="1" type="primary">utp13</name>
    <name evidence="1" type="ORF">H2198_005636</name>
</gene>
<sequence length="933" mass="101810">MASKVTTKTTFKEYRAVEPFYTGGEIAANVSGNLLASTVDDEDCLIVDLSSTTPLCRIDGDGEAITSLALTPDASHVIICSRSLSMRIFQLSYVGEAVTAELLRSLRPHTTPVVASTTDSTGSLVVTGAADGVVKVWDIRGGYCSHNFHSHGGVITALEIFESKSASLNSKSGSSKKRKQDAQLGDAPQANNLFLASSGEDGRIKVHSLNTRQQVAILESHVSVVRALHFSPEQELMLSAGRDRTVVLWDVRSWTANRVIPATEELEAAGFILDGQYFYAGGEQGRVRIWATRTHEELETPAGRELENEAIVSIIRLPNQNALIAVRGNQVLEQLSYQSLKEQGPKMTQALISSRTFSGNHDEIIDMACIGTSMLAIADNTESVKVISVNVSDGTNQQNFGSNIAALEGHTDVVICMDATSDGRWLATGSKDNTARLWKLNADALRFECFAKFAGHTASIGAIGLPKSSTSLKQQMPQYLITGSEDKTVKKWDLSKSSNLATSILPHAIEKASFTRVAHEKDINAIDLSPTAPLFASASQDRIIKIWSVEDGSTTAILRGHKRGVWSIKFSPAEIPALNLSEGGSSGSRGLLVSGSGDNTVKVWSLNTYACLLTFEGHQNSVLKVLWLPPPPTEDSEDPRQQQRKSQPMIASASSDTLIKLWSPYASADSDYLLTTLDGHTDRVWSLATPLSFTSVSSTTKGQSKSPYSLISGAADAKLAFWTDTTATTTSESSKALTERVEQDQLLQNHILARNYKEVITLSLALNHPGRLLKVFEDVVNLTEAEREPDTLMGVKAVDDVLASLNQEQVYKLLERVRDWNTNARTATVAQKVLNCLLRRYPQSMWTEMAKDRNILRLAARTGAKGATKGNAMKDLFRALEAYTDKHYKRMEELIDESYLLEYTLREMDEIAGTVAATNGLQDVNKSEDVIMV</sequence>
<evidence type="ECO:0000313" key="1">
    <source>
        <dbReference type="EMBL" id="KAJ9655545.1"/>
    </source>
</evidence>
<dbReference type="EMBL" id="JAPDRQ010000094">
    <property type="protein sequence ID" value="KAJ9655545.1"/>
    <property type="molecule type" value="Genomic_DNA"/>
</dbReference>